<evidence type="ECO:0000259" key="5">
    <source>
        <dbReference type="Pfam" id="PF01420"/>
    </source>
</evidence>
<accession>A0A6I3XCR6</accession>
<dbReference type="Gene3D" id="3.90.220.20">
    <property type="entry name" value="DNA methylase specificity domains"/>
    <property type="match status" value="2"/>
</dbReference>
<evidence type="ECO:0000256" key="2">
    <source>
        <dbReference type="ARBA" id="ARBA00022747"/>
    </source>
</evidence>
<keyword evidence="7" id="KW-1185">Reference proteome</keyword>
<dbReference type="PANTHER" id="PTHR43140">
    <property type="entry name" value="TYPE-1 RESTRICTION ENZYME ECOKI SPECIFICITY PROTEIN"/>
    <property type="match status" value="1"/>
</dbReference>
<dbReference type="InterPro" id="IPR051212">
    <property type="entry name" value="Type-I_RE_S_subunit"/>
</dbReference>
<comment type="similarity">
    <text evidence="1">Belongs to the type-I restriction system S methylase family.</text>
</comment>
<feature type="region of interest" description="Disordered" evidence="4">
    <location>
        <begin position="411"/>
        <end position="443"/>
    </location>
</feature>
<evidence type="ECO:0000313" key="6">
    <source>
        <dbReference type="EMBL" id="MUI13466.1"/>
    </source>
</evidence>
<feature type="domain" description="Type I restriction modification DNA specificity" evidence="5">
    <location>
        <begin position="274"/>
        <end position="382"/>
    </location>
</feature>
<name>A0A6I3XCR6_9BURK</name>
<gene>
    <name evidence="6" type="ORF">GJV26_13490</name>
</gene>
<sequence length="443" mass="49380">MSTLPTSWVETNLGSVVLYGATVKAEPEDLTPDTWVLELEDIEKDTTKVLQRVMFSERQSKSTKNRFDAGDVLYGKLRPYLNKVTFADQPGVCTTEIVPIKPSEAVDGRYLFHWLRHPRFLNYVTDVSHGVNMPRLGTEAGRQAPFVLAPKNEQKRIADKIDIVLARVDAVNTRLTRIAPILKRFRQSVLAAAFSGRLTEDWRIARGLKHGAETTLQAICLPDRVITYGVVKLGDETPGGTPCLRTSNVRWLRFELDGMKLIDPNLSAEYRRTVLRGGEVLVNVRGTLGGVAVATDDMAGWNVSREVAVVPVDQALASSAYISLWIASDECQRWLTGVTKGVAYTGINIEDLRTLPLTLPLKEEQVEIVRRVETLFAFADRLQARLRTARTVTERLTPALLAKAFRGELVPQDPNDEPASELLRRLQQEAPPTSTRRGRKSAA</sequence>
<evidence type="ECO:0000256" key="3">
    <source>
        <dbReference type="ARBA" id="ARBA00023125"/>
    </source>
</evidence>
<reference evidence="6 7" key="1">
    <citation type="submission" date="2019-11" db="EMBL/GenBank/DDBJ databases">
        <title>Draft Genome Sequences of Six Type Strains of the Genus Massilia.</title>
        <authorList>
            <person name="Miess H."/>
            <person name="Frediansyah A."/>
            <person name="Goeker M."/>
            <person name="Gross H."/>
        </authorList>
    </citation>
    <scope>NUCLEOTIDE SEQUENCE [LARGE SCALE GENOMIC DNA]</scope>
    <source>
        <strain evidence="6 7">DSM 17513</strain>
    </source>
</reference>
<dbReference type="RefSeq" id="WP_155709256.1">
    <property type="nucleotide sequence ID" value="NZ_BMWU01000006.1"/>
</dbReference>
<evidence type="ECO:0000313" key="7">
    <source>
        <dbReference type="Proteomes" id="UP000431684"/>
    </source>
</evidence>
<dbReference type="Proteomes" id="UP000431684">
    <property type="component" value="Unassembled WGS sequence"/>
</dbReference>
<dbReference type="InterPro" id="IPR000055">
    <property type="entry name" value="Restrct_endonuc_typeI_TRD"/>
</dbReference>
<evidence type="ECO:0000256" key="4">
    <source>
        <dbReference type="SAM" id="MobiDB-lite"/>
    </source>
</evidence>
<dbReference type="InterPro" id="IPR044946">
    <property type="entry name" value="Restrct_endonuc_typeI_TRD_sf"/>
</dbReference>
<protein>
    <recommendedName>
        <fullName evidence="5">Type I restriction modification DNA specificity domain-containing protein</fullName>
    </recommendedName>
</protein>
<dbReference type="GO" id="GO:0003677">
    <property type="term" value="F:DNA binding"/>
    <property type="evidence" value="ECO:0007669"/>
    <property type="project" value="UniProtKB-KW"/>
</dbReference>
<dbReference type="GO" id="GO:0009307">
    <property type="term" value="P:DNA restriction-modification system"/>
    <property type="evidence" value="ECO:0007669"/>
    <property type="project" value="UniProtKB-KW"/>
</dbReference>
<evidence type="ECO:0000256" key="1">
    <source>
        <dbReference type="ARBA" id="ARBA00010923"/>
    </source>
</evidence>
<proteinExistence type="inferred from homology"/>
<dbReference type="EMBL" id="WNWM01000002">
    <property type="protein sequence ID" value="MUI13466.1"/>
    <property type="molecule type" value="Genomic_DNA"/>
</dbReference>
<organism evidence="6 7">
    <name type="scientific">Pseudoduganella dura</name>
    <dbReference type="NCBI Taxonomy" id="321982"/>
    <lineage>
        <taxon>Bacteria</taxon>
        <taxon>Pseudomonadati</taxon>
        <taxon>Pseudomonadota</taxon>
        <taxon>Betaproteobacteria</taxon>
        <taxon>Burkholderiales</taxon>
        <taxon>Oxalobacteraceae</taxon>
        <taxon>Telluria group</taxon>
        <taxon>Pseudoduganella</taxon>
    </lineage>
</organism>
<dbReference type="CDD" id="cd17256">
    <property type="entry name" value="RMtype1_S_EcoJA65PI-TRD1-CR1_like"/>
    <property type="match status" value="1"/>
</dbReference>
<comment type="caution">
    <text evidence="6">The sequence shown here is derived from an EMBL/GenBank/DDBJ whole genome shotgun (WGS) entry which is preliminary data.</text>
</comment>
<dbReference type="Pfam" id="PF01420">
    <property type="entry name" value="Methylase_S"/>
    <property type="match status" value="2"/>
</dbReference>
<keyword evidence="2" id="KW-0680">Restriction system</keyword>
<dbReference type="AlphaFoldDB" id="A0A6I3XCR6"/>
<dbReference type="SUPFAM" id="SSF116734">
    <property type="entry name" value="DNA methylase specificity domain"/>
    <property type="match status" value="2"/>
</dbReference>
<dbReference type="OrthoDB" id="5298944at2"/>
<keyword evidence="3" id="KW-0238">DNA-binding</keyword>
<dbReference type="PANTHER" id="PTHR43140:SF1">
    <property type="entry name" value="TYPE I RESTRICTION ENZYME ECOKI SPECIFICITY SUBUNIT"/>
    <property type="match status" value="1"/>
</dbReference>
<feature type="domain" description="Type I restriction modification DNA specificity" evidence="5">
    <location>
        <begin position="59"/>
        <end position="176"/>
    </location>
</feature>